<organism evidence="1 2">
    <name type="scientific">Tritrichomonas musculus</name>
    <dbReference type="NCBI Taxonomy" id="1915356"/>
    <lineage>
        <taxon>Eukaryota</taxon>
        <taxon>Metamonada</taxon>
        <taxon>Parabasalia</taxon>
        <taxon>Tritrichomonadida</taxon>
        <taxon>Tritrichomonadidae</taxon>
        <taxon>Tritrichomonas</taxon>
    </lineage>
</organism>
<comment type="caution">
    <text evidence="1">The sequence shown here is derived from an EMBL/GenBank/DDBJ whole genome shotgun (WGS) entry which is preliminary data.</text>
</comment>
<sequence length="225" mass="26701">MPLPRKNQDEFFISSINNMFIGNTSNEAIIYQPYDPSSQFLRFGTNIENFEDFISHIIEIFSDVANINPDDSSLLNLMTSIWNRFVLENYLRDFLRSNRRSDIVSLTHDFYVDIRRNTTIQNILGVEKTRQLVEAILDYYNNLVQKQNDEKGKSVKKANFSIQFKEFKVLQSYIGMEKNKEIRNIIIKKYITNRSIKRKKRIFGKFLGITCFFQKITEPKIFLYN</sequence>
<keyword evidence="2" id="KW-1185">Reference proteome</keyword>
<gene>
    <name evidence="1" type="ORF">M9Y10_016068</name>
</gene>
<evidence type="ECO:0000313" key="2">
    <source>
        <dbReference type="Proteomes" id="UP001470230"/>
    </source>
</evidence>
<dbReference type="Proteomes" id="UP001470230">
    <property type="component" value="Unassembled WGS sequence"/>
</dbReference>
<dbReference type="EMBL" id="JAPFFF010000020">
    <property type="protein sequence ID" value="KAK8857661.1"/>
    <property type="molecule type" value="Genomic_DNA"/>
</dbReference>
<proteinExistence type="predicted"/>
<accession>A0ABR2I5I5</accession>
<reference evidence="1 2" key="1">
    <citation type="submission" date="2024-04" db="EMBL/GenBank/DDBJ databases">
        <title>Tritrichomonas musculus Genome.</title>
        <authorList>
            <person name="Alves-Ferreira E."/>
            <person name="Grigg M."/>
            <person name="Lorenzi H."/>
            <person name="Galac M."/>
        </authorList>
    </citation>
    <scope>NUCLEOTIDE SEQUENCE [LARGE SCALE GENOMIC DNA]</scope>
    <source>
        <strain evidence="1 2">EAF2021</strain>
    </source>
</reference>
<evidence type="ECO:0000313" key="1">
    <source>
        <dbReference type="EMBL" id="KAK8857661.1"/>
    </source>
</evidence>
<protein>
    <submittedName>
        <fullName evidence="1">Uncharacterized protein</fullName>
    </submittedName>
</protein>
<name>A0ABR2I5I5_9EUKA</name>